<feature type="domain" description="ATP-grasp" evidence="9">
    <location>
        <begin position="126"/>
        <end position="325"/>
    </location>
</feature>
<dbReference type="InterPro" id="IPR005479">
    <property type="entry name" value="CPAse_ATP-bd"/>
</dbReference>
<comment type="catalytic activity">
    <reaction evidence="7">
        <text>N(6)-biotinyl-L-lysyl-[protein] + hydrogencarbonate + ATP = N(6)-carboxybiotinyl-L-lysyl-[protein] + ADP + phosphate + H(+)</text>
        <dbReference type="Rhea" id="RHEA:13501"/>
        <dbReference type="Rhea" id="RHEA-COMP:10505"/>
        <dbReference type="Rhea" id="RHEA-COMP:10506"/>
        <dbReference type="ChEBI" id="CHEBI:15378"/>
        <dbReference type="ChEBI" id="CHEBI:17544"/>
        <dbReference type="ChEBI" id="CHEBI:30616"/>
        <dbReference type="ChEBI" id="CHEBI:43474"/>
        <dbReference type="ChEBI" id="CHEBI:83144"/>
        <dbReference type="ChEBI" id="CHEBI:83145"/>
        <dbReference type="ChEBI" id="CHEBI:456216"/>
        <dbReference type="EC" id="6.3.4.14"/>
    </reaction>
</comment>
<gene>
    <name evidence="11" type="ORF">ENV52_00220</name>
</gene>
<evidence type="ECO:0000256" key="5">
    <source>
        <dbReference type="ARBA" id="ARBA00022840"/>
    </source>
</evidence>
<dbReference type="GO" id="GO:0004075">
    <property type="term" value="F:biotin carboxylase activity"/>
    <property type="evidence" value="ECO:0007669"/>
    <property type="project" value="UniProtKB-EC"/>
</dbReference>
<protein>
    <recommendedName>
        <fullName evidence="2">biotin carboxylase</fullName>
        <ecNumber evidence="2">6.3.4.14</ecNumber>
    </recommendedName>
</protein>
<name>A0A7V6A133_9BACT</name>
<evidence type="ECO:0000256" key="1">
    <source>
        <dbReference type="ARBA" id="ARBA00003761"/>
    </source>
</evidence>
<evidence type="ECO:0000259" key="9">
    <source>
        <dbReference type="PROSITE" id="PS50975"/>
    </source>
</evidence>
<keyword evidence="6" id="KW-0092">Biotin</keyword>
<dbReference type="InterPro" id="IPR005481">
    <property type="entry name" value="BC-like_N"/>
</dbReference>
<dbReference type="SMART" id="SM00878">
    <property type="entry name" value="Biotin_carb_C"/>
    <property type="match status" value="1"/>
</dbReference>
<proteinExistence type="predicted"/>
<dbReference type="AlphaFoldDB" id="A0A7V6A133"/>
<dbReference type="InterPro" id="IPR011764">
    <property type="entry name" value="Biotin_carboxylation_dom"/>
</dbReference>
<dbReference type="Pfam" id="PF02786">
    <property type="entry name" value="CPSase_L_D2"/>
    <property type="match status" value="1"/>
</dbReference>
<reference evidence="11" key="1">
    <citation type="journal article" date="2020" name="mSystems">
        <title>Genome- and Community-Level Interaction Insights into Carbon Utilization and Element Cycling Functions of Hydrothermarchaeota in Hydrothermal Sediment.</title>
        <authorList>
            <person name="Zhou Z."/>
            <person name="Liu Y."/>
            <person name="Xu W."/>
            <person name="Pan J."/>
            <person name="Luo Z.H."/>
            <person name="Li M."/>
        </authorList>
    </citation>
    <scope>NUCLEOTIDE SEQUENCE [LARGE SCALE GENOMIC DNA]</scope>
    <source>
        <strain evidence="11">SpSt-767</strain>
    </source>
</reference>
<comment type="caution">
    <text evidence="11">The sequence shown here is derived from an EMBL/GenBank/DDBJ whole genome shotgun (WGS) entry which is preliminary data.</text>
</comment>
<dbReference type="Pfam" id="PF02785">
    <property type="entry name" value="Biotin_carb_C"/>
    <property type="match status" value="1"/>
</dbReference>
<keyword evidence="5 8" id="KW-0067">ATP-binding</keyword>
<dbReference type="EMBL" id="DTGR01000004">
    <property type="protein sequence ID" value="HHS28113.1"/>
    <property type="molecule type" value="Genomic_DNA"/>
</dbReference>
<dbReference type="InterPro" id="IPR016185">
    <property type="entry name" value="PreATP-grasp_dom_sf"/>
</dbReference>
<dbReference type="FunFam" id="3.40.50.20:FF:000010">
    <property type="entry name" value="Propionyl-CoA carboxylase subunit alpha"/>
    <property type="match status" value="1"/>
</dbReference>
<dbReference type="InterPro" id="IPR005482">
    <property type="entry name" value="Biotin_COase_C"/>
</dbReference>
<keyword evidence="3" id="KW-0436">Ligase</keyword>
<accession>A0A7V6A133</accession>
<evidence type="ECO:0000256" key="8">
    <source>
        <dbReference type="PROSITE-ProRule" id="PRU00409"/>
    </source>
</evidence>
<dbReference type="SUPFAM" id="SSF56059">
    <property type="entry name" value="Glutathione synthetase ATP-binding domain-like"/>
    <property type="match status" value="1"/>
</dbReference>
<evidence type="ECO:0000259" key="10">
    <source>
        <dbReference type="PROSITE" id="PS50979"/>
    </source>
</evidence>
<sequence>MTVVTDPPLEKILVANRGEIAVRIMRSAQELDLKVVAIYEETDKDAYHIMRADEAVCIGPGPRRDYLSIDKIIQAAKDTGAQAIHPGYGFLSENPEFPEACTKAGIVFIGPPPEVIRNMGSKVIARRIAERAGIPVIPASPTLVRGAEEEREALAFAAQHGYPVMIKAVSGGGGRGIRRVDDEMALIAGLKQSRAEAMISFGNDDIYLEKGIHRPMHVEVQILADSLGQVVHLGTRNCSIQRRHQKLIEIAPAGLPRSLTDRICEAAVRMARAANYFSAGTVEFLVAQDGSFYFLEVNTRIQVEHTVTEVVTGIDLIREQLLISQGEPISFSQDQVAERGYAIQVRINAEDPKNDFLASPGLVQVYQSTGGHGVRLDGAIYQGYEIPPYYDSLMVKLTVSGFTWQEAVDRLDRALKGFLILGVKTTIPFFQEIVHDPDFIMRRLDTSYIDEHPHLLDYHEEEREVDKIARLIAEINAHGMNPFAFK</sequence>
<dbReference type="PROSITE" id="PS50975">
    <property type="entry name" value="ATP_GRASP"/>
    <property type="match status" value="1"/>
</dbReference>
<feature type="domain" description="Biotin carboxylation" evidence="10">
    <location>
        <begin position="8"/>
        <end position="454"/>
    </location>
</feature>
<dbReference type="InterPro" id="IPR051602">
    <property type="entry name" value="ACC_Biotin_Carboxylase"/>
</dbReference>
<dbReference type="Pfam" id="PF00289">
    <property type="entry name" value="Biotin_carb_N"/>
    <property type="match status" value="1"/>
</dbReference>
<dbReference type="FunFam" id="3.30.1490.20:FF:000003">
    <property type="entry name" value="acetyl-CoA carboxylase isoform X1"/>
    <property type="match status" value="1"/>
</dbReference>
<dbReference type="SUPFAM" id="SSF51246">
    <property type="entry name" value="Rudiment single hybrid motif"/>
    <property type="match status" value="1"/>
</dbReference>
<dbReference type="PANTHER" id="PTHR48095">
    <property type="entry name" value="PYRUVATE CARBOXYLASE SUBUNIT A"/>
    <property type="match status" value="1"/>
</dbReference>
<dbReference type="InterPro" id="IPR011761">
    <property type="entry name" value="ATP-grasp"/>
</dbReference>
<dbReference type="PROSITE" id="PS00867">
    <property type="entry name" value="CPSASE_2"/>
    <property type="match status" value="1"/>
</dbReference>
<organism evidence="11">
    <name type="scientific">Desulfobacca acetoxidans</name>
    <dbReference type="NCBI Taxonomy" id="60893"/>
    <lineage>
        <taxon>Bacteria</taxon>
        <taxon>Pseudomonadati</taxon>
        <taxon>Thermodesulfobacteriota</taxon>
        <taxon>Desulfobaccia</taxon>
        <taxon>Desulfobaccales</taxon>
        <taxon>Desulfobaccaceae</taxon>
        <taxon>Desulfobacca</taxon>
    </lineage>
</organism>
<evidence type="ECO:0000256" key="7">
    <source>
        <dbReference type="ARBA" id="ARBA00048600"/>
    </source>
</evidence>
<evidence type="ECO:0000256" key="6">
    <source>
        <dbReference type="ARBA" id="ARBA00023267"/>
    </source>
</evidence>
<evidence type="ECO:0000256" key="4">
    <source>
        <dbReference type="ARBA" id="ARBA00022741"/>
    </source>
</evidence>
<dbReference type="GO" id="GO:0046872">
    <property type="term" value="F:metal ion binding"/>
    <property type="evidence" value="ECO:0007669"/>
    <property type="project" value="InterPro"/>
</dbReference>
<dbReference type="Gene3D" id="3.30.470.20">
    <property type="entry name" value="ATP-grasp fold, B domain"/>
    <property type="match status" value="1"/>
</dbReference>
<evidence type="ECO:0000313" key="11">
    <source>
        <dbReference type="EMBL" id="HHS28113.1"/>
    </source>
</evidence>
<evidence type="ECO:0000256" key="2">
    <source>
        <dbReference type="ARBA" id="ARBA00013263"/>
    </source>
</evidence>
<keyword evidence="4 8" id="KW-0547">Nucleotide-binding</keyword>
<dbReference type="SUPFAM" id="SSF52440">
    <property type="entry name" value="PreATP-grasp domain"/>
    <property type="match status" value="1"/>
</dbReference>
<comment type="function">
    <text evidence="1">This protein is a component of the acetyl coenzyme A carboxylase complex; first, biotin carboxylase catalyzes the carboxylation of the carrier protein and then the transcarboxylase transfers the carboxyl group to form malonyl-CoA.</text>
</comment>
<dbReference type="InterPro" id="IPR011054">
    <property type="entry name" value="Rudment_hybrid_motif"/>
</dbReference>
<dbReference type="PANTHER" id="PTHR48095:SF2">
    <property type="entry name" value="BIOTIN CARBOXYLASE, CHLOROPLASTIC"/>
    <property type="match status" value="1"/>
</dbReference>
<dbReference type="EC" id="6.3.4.14" evidence="2"/>
<evidence type="ECO:0000256" key="3">
    <source>
        <dbReference type="ARBA" id="ARBA00022598"/>
    </source>
</evidence>
<dbReference type="PROSITE" id="PS50979">
    <property type="entry name" value="BC"/>
    <property type="match status" value="1"/>
</dbReference>
<dbReference type="GO" id="GO:0005524">
    <property type="term" value="F:ATP binding"/>
    <property type="evidence" value="ECO:0007669"/>
    <property type="project" value="UniProtKB-UniRule"/>
</dbReference>